<evidence type="ECO:0000313" key="1">
    <source>
        <dbReference type="EMBL" id="BBB91450.1"/>
    </source>
</evidence>
<name>A0A348AK52_9FIRM</name>
<reference evidence="1 2" key="1">
    <citation type="journal article" date="2018" name="Int. J. Syst. Evol. Microbiol.">
        <title>Methylomusa anaerophila gen. nov., sp. nov., an anaerobic methanol-utilizing bacterium isolated from a microbial fuel cell.</title>
        <authorList>
            <person name="Amano N."/>
            <person name="Yamamuro A."/>
            <person name="Miyahara M."/>
            <person name="Kouzuma A."/>
            <person name="Abe T."/>
            <person name="Watanabe K."/>
        </authorList>
    </citation>
    <scope>NUCLEOTIDE SEQUENCE [LARGE SCALE GENOMIC DNA]</scope>
    <source>
        <strain evidence="1 2">MMFC1</strain>
    </source>
</reference>
<keyword evidence="2" id="KW-1185">Reference proteome</keyword>
<accession>A0A348AK52</accession>
<proteinExistence type="predicted"/>
<dbReference type="Proteomes" id="UP000276437">
    <property type="component" value="Chromosome"/>
</dbReference>
<dbReference type="InterPro" id="IPR019271">
    <property type="entry name" value="DUF2284_metal-binding"/>
</dbReference>
<dbReference type="EMBL" id="AP018449">
    <property type="protein sequence ID" value="BBB91450.1"/>
    <property type="molecule type" value="Genomic_DNA"/>
</dbReference>
<dbReference type="AlphaFoldDB" id="A0A348AK52"/>
<dbReference type="OrthoDB" id="5420534at2"/>
<evidence type="ECO:0000313" key="2">
    <source>
        <dbReference type="Proteomes" id="UP000276437"/>
    </source>
</evidence>
<organism evidence="1 2">
    <name type="scientific">Methylomusa anaerophila</name>
    <dbReference type="NCBI Taxonomy" id="1930071"/>
    <lineage>
        <taxon>Bacteria</taxon>
        <taxon>Bacillati</taxon>
        <taxon>Bacillota</taxon>
        <taxon>Negativicutes</taxon>
        <taxon>Selenomonadales</taxon>
        <taxon>Sporomusaceae</taxon>
        <taxon>Methylomusa</taxon>
    </lineage>
</organism>
<gene>
    <name evidence="1" type="ORF">MAMMFC1_02134</name>
</gene>
<dbReference type="RefSeq" id="WP_126308465.1">
    <property type="nucleotide sequence ID" value="NZ_AP018449.1"/>
</dbReference>
<protein>
    <recommendedName>
        <fullName evidence="3">Metal-binding protein</fullName>
    </recommendedName>
</protein>
<sequence>MYHTFTCTNSAALQDFICKYQQQENFMVFCKECHNYNNLWSCPPLQLDVKQFLRDFNYIYVVGVKIIYEPATIKAANTAEKIKEITMSTLREVKTKLADTLLALEQQIPGSVSLASGGCHLCDRCARRDTLPCRHPEKMRHSLESLGFDLTTITTDLLGIELKWSKDSLPEYYTLIHALLTKQSLGNRLDNLKI</sequence>
<dbReference type="KEGG" id="mana:MAMMFC1_02134"/>
<dbReference type="Pfam" id="PF10050">
    <property type="entry name" value="DUF2284"/>
    <property type="match status" value="1"/>
</dbReference>
<evidence type="ECO:0008006" key="3">
    <source>
        <dbReference type="Google" id="ProtNLM"/>
    </source>
</evidence>